<keyword evidence="7 8" id="KW-0472">Membrane</keyword>
<evidence type="ECO:0008006" key="11">
    <source>
        <dbReference type="Google" id="ProtNLM"/>
    </source>
</evidence>
<dbReference type="RefSeq" id="WP_419193355.1">
    <property type="nucleotide sequence ID" value="NZ_CP036279.1"/>
</dbReference>
<dbReference type="InterPro" id="IPR006507">
    <property type="entry name" value="UPF0283"/>
</dbReference>
<feature type="transmembrane region" description="Helical" evidence="8">
    <location>
        <begin position="61"/>
        <end position="82"/>
    </location>
</feature>
<dbReference type="Pfam" id="PF05128">
    <property type="entry name" value="DUF697"/>
    <property type="match status" value="1"/>
</dbReference>
<organism evidence="9 10">
    <name type="scientific">Kolteria novifilia</name>
    <dbReference type="NCBI Taxonomy" id="2527975"/>
    <lineage>
        <taxon>Bacteria</taxon>
        <taxon>Pseudomonadati</taxon>
        <taxon>Planctomycetota</taxon>
        <taxon>Planctomycetia</taxon>
        <taxon>Kolteriales</taxon>
        <taxon>Kolteriaceae</taxon>
        <taxon>Kolteria</taxon>
    </lineage>
</organism>
<evidence type="ECO:0000256" key="5">
    <source>
        <dbReference type="ARBA" id="ARBA00022692"/>
    </source>
</evidence>
<dbReference type="EMBL" id="CP036279">
    <property type="protein sequence ID" value="QDU60621.1"/>
    <property type="molecule type" value="Genomic_DNA"/>
</dbReference>
<dbReference type="GO" id="GO:0005886">
    <property type="term" value="C:plasma membrane"/>
    <property type="evidence" value="ECO:0007669"/>
    <property type="project" value="UniProtKB-SubCell"/>
</dbReference>
<evidence type="ECO:0000256" key="1">
    <source>
        <dbReference type="ARBA" id="ARBA00004429"/>
    </source>
</evidence>
<evidence type="ECO:0000256" key="4">
    <source>
        <dbReference type="ARBA" id="ARBA00022519"/>
    </source>
</evidence>
<reference evidence="9 10" key="1">
    <citation type="submission" date="2019-02" db="EMBL/GenBank/DDBJ databases">
        <title>Deep-cultivation of Planctomycetes and their phenomic and genomic characterization uncovers novel biology.</title>
        <authorList>
            <person name="Wiegand S."/>
            <person name="Jogler M."/>
            <person name="Boedeker C."/>
            <person name="Pinto D."/>
            <person name="Vollmers J."/>
            <person name="Rivas-Marin E."/>
            <person name="Kohn T."/>
            <person name="Peeters S.H."/>
            <person name="Heuer A."/>
            <person name="Rast P."/>
            <person name="Oberbeckmann S."/>
            <person name="Bunk B."/>
            <person name="Jeske O."/>
            <person name="Meyerdierks A."/>
            <person name="Storesund J.E."/>
            <person name="Kallscheuer N."/>
            <person name="Luecker S."/>
            <person name="Lage O.M."/>
            <person name="Pohl T."/>
            <person name="Merkel B.J."/>
            <person name="Hornburger P."/>
            <person name="Mueller R.-W."/>
            <person name="Bruemmer F."/>
            <person name="Labrenz M."/>
            <person name="Spormann A.M."/>
            <person name="Op den Camp H."/>
            <person name="Overmann J."/>
            <person name="Amann R."/>
            <person name="Jetten M.S.M."/>
            <person name="Mascher T."/>
            <person name="Medema M.H."/>
            <person name="Devos D.P."/>
            <person name="Kaster A.-K."/>
            <person name="Ovreas L."/>
            <person name="Rohde M."/>
            <person name="Galperin M.Y."/>
            <person name="Jogler C."/>
        </authorList>
    </citation>
    <scope>NUCLEOTIDE SEQUENCE [LARGE SCALE GENOMIC DNA]</scope>
    <source>
        <strain evidence="9 10">Pan216</strain>
    </source>
</reference>
<protein>
    <recommendedName>
        <fullName evidence="11">DUF697 domain-containing protein</fullName>
    </recommendedName>
</protein>
<accession>A0A518B0W5</accession>
<proteinExistence type="inferred from homology"/>
<evidence type="ECO:0000256" key="7">
    <source>
        <dbReference type="ARBA" id="ARBA00023136"/>
    </source>
</evidence>
<evidence type="ECO:0000313" key="10">
    <source>
        <dbReference type="Proteomes" id="UP000317093"/>
    </source>
</evidence>
<evidence type="ECO:0000256" key="3">
    <source>
        <dbReference type="ARBA" id="ARBA00022475"/>
    </source>
</evidence>
<gene>
    <name evidence="9" type="ORF">Pan216_14680</name>
</gene>
<evidence type="ECO:0000256" key="2">
    <source>
        <dbReference type="ARBA" id="ARBA00008255"/>
    </source>
</evidence>
<comment type="subcellular location">
    <subcellularLocation>
        <location evidence="1">Cell inner membrane</location>
        <topology evidence="1">Multi-pass membrane protein</topology>
    </subcellularLocation>
</comment>
<keyword evidence="10" id="KW-1185">Reference proteome</keyword>
<keyword evidence="6 8" id="KW-1133">Transmembrane helix</keyword>
<dbReference type="KEGG" id="knv:Pan216_14680"/>
<evidence type="ECO:0000313" key="9">
    <source>
        <dbReference type="EMBL" id="QDU60621.1"/>
    </source>
</evidence>
<dbReference type="InterPro" id="IPR021147">
    <property type="entry name" value="DUF697"/>
</dbReference>
<evidence type="ECO:0000256" key="6">
    <source>
        <dbReference type="ARBA" id="ARBA00022989"/>
    </source>
</evidence>
<sequence>MSTATQPAQPSFTLWNHLHRFLATAKLVLFGLSIVVSIVFLGEVTRLYEMTHSIHPFVGYLYISVVVGGVLLVAVPVIRFLLLPKVVEPPKIPEADSVRPSHLRAEAKYMERYLKSCSTNEQLKDKSDLIANARDELAKLSANLIVSEAPAGERVTELAAFGERTIPPILVDVDNKVDRLIYQESLAVGVATALSPNGALDAFVMLWRSVRLVTEIAVLYYGRPGFLGTFAICRDVSIATALAGVLQNVTDSLGNLLARSVGGLTSAVAGPVVDGSTNALVLIRIGYLAKERCRSLRRWDARTRKSAIISALKATQSIAFGVTSEIARCVGGGIVNVAGKAADSAYSFAAGIGQSINSVFRANKPEPATPDAESSS</sequence>
<evidence type="ECO:0000256" key="8">
    <source>
        <dbReference type="SAM" id="Phobius"/>
    </source>
</evidence>
<keyword evidence="5 8" id="KW-0812">Transmembrane</keyword>
<name>A0A518B0W5_9BACT</name>
<dbReference type="Proteomes" id="UP000317093">
    <property type="component" value="Chromosome"/>
</dbReference>
<dbReference type="PANTHER" id="PTHR39342">
    <property type="entry name" value="UPF0283 MEMBRANE PROTEIN YCJF"/>
    <property type="match status" value="1"/>
</dbReference>
<dbReference type="PANTHER" id="PTHR39342:SF1">
    <property type="entry name" value="UPF0283 MEMBRANE PROTEIN YCJF"/>
    <property type="match status" value="1"/>
</dbReference>
<feature type="transmembrane region" description="Helical" evidence="8">
    <location>
        <begin position="21"/>
        <end position="41"/>
    </location>
</feature>
<keyword evidence="3" id="KW-1003">Cell membrane</keyword>
<dbReference type="AlphaFoldDB" id="A0A518B0W5"/>
<comment type="similarity">
    <text evidence="2">Belongs to the UPF0283 family.</text>
</comment>
<keyword evidence="4" id="KW-0997">Cell inner membrane</keyword>